<dbReference type="EnsemblMetazoa" id="GAUT002580-RA">
    <property type="protein sequence ID" value="GAUT002580-PA"/>
    <property type="gene ID" value="GAUT002580"/>
</dbReference>
<dbReference type="Proteomes" id="UP000078200">
    <property type="component" value="Unassembled WGS sequence"/>
</dbReference>
<evidence type="ECO:0000313" key="2">
    <source>
        <dbReference type="Proteomes" id="UP000078200"/>
    </source>
</evidence>
<evidence type="ECO:0000313" key="1">
    <source>
        <dbReference type="EnsemblMetazoa" id="GAUT002580-PA"/>
    </source>
</evidence>
<protein>
    <submittedName>
        <fullName evidence="1">Uncharacterized protein</fullName>
    </submittedName>
</protein>
<accession>A0A1A9UEV6</accession>
<name>A0A1A9UEV6_GLOAU</name>
<dbReference type="AlphaFoldDB" id="A0A1A9UEV6"/>
<organism evidence="1 2">
    <name type="scientific">Glossina austeni</name>
    <name type="common">Savannah tsetse fly</name>
    <dbReference type="NCBI Taxonomy" id="7395"/>
    <lineage>
        <taxon>Eukaryota</taxon>
        <taxon>Metazoa</taxon>
        <taxon>Ecdysozoa</taxon>
        <taxon>Arthropoda</taxon>
        <taxon>Hexapoda</taxon>
        <taxon>Insecta</taxon>
        <taxon>Pterygota</taxon>
        <taxon>Neoptera</taxon>
        <taxon>Endopterygota</taxon>
        <taxon>Diptera</taxon>
        <taxon>Brachycera</taxon>
        <taxon>Muscomorpha</taxon>
        <taxon>Hippoboscoidea</taxon>
        <taxon>Glossinidae</taxon>
        <taxon>Glossina</taxon>
    </lineage>
</organism>
<reference evidence="1" key="1">
    <citation type="submission" date="2020-05" db="UniProtKB">
        <authorList>
            <consortium name="EnsemblMetazoa"/>
        </authorList>
    </citation>
    <scope>IDENTIFICATION</scope>
    <source>
        <strain evidence="1">TTRI</strain>
    </source>
</reference>
<dbReference type="VEuPathDB" id="VectorBase:GAUT002580"/>
<sequence length="123" mass="13878">MQHDHRIEFPQLPDNFGSACPHTTRREPITNTMLEVYHKSWGGESVLDKFVKMLTLIAINLCTHSPTKSNGPIGGDKEVYFHFIVSSNMDNGKVRQLIKSETISISNPHLKEQGESAESDNRN</sequence>
<proteinExistence type="predicted"/>
<keyword evidence="2" id="KW-1185">Reference proteome</keyword>